<dbReference type="STRING" id="937334.SAMN05444406_12514"/>
<evidence type="ECO:0000259" key="4">
    <source>
        <dbReference type="PROSITE" id="PS50995"/>
    </source>
</evidence>
<dbReference type="PROSITE" id="PS50995">
    <property type="entry name" value="HTH_MARR_2"/>
    <property type="match status" value="1"/>
</dbReference>
<evidence type="ECO:0000256" key="2">
    <source>
        <dbReference type="ARBA" id="ARBA00023125"/>
    </source>
</evidence>
<sequence>MQPCKPTPDEPLGRLFAHTSKLHRDLFRKLAHRNGLEHGQPIALAVIIANEGISQRQLSEKLFITPASTTALLQKLEKAGLIERMPDPNDQRAFCIYATEKGRMVDQQMKEGLKELEEACFHNFTEQELKEFRRLLLKLHDNLCNLNEQEWRGNT</sequence>
<feature type="domain" description="HTH marR-type" evidence="4">
    <location>
        <begin position="9"/>
        <end position="141"/>
    </location>
</feature>
<proteinExistence type="predicted"/>
<evidence type="ECO:0000313" key="5">
    <source>
        <dbReference type="EMBL" id="SFQ30471.1"/>
    </source>
</evidence>
<keyword evidence="6" id="KW-1185">Reference proteome</keyword>
<dbReference type="EMBL" id="FOXR01000025">
    <property type="protein sequence ID" value="SFQ30471.1"/>
    <property type="molecule type" value="Genomic_DNA"/>
</dbReference>
<keyword evidence="2" id="KW-0238">DNA-binding</keyword>
<dbReference type="AlphaFoldDB" id="A0A1I5XET4"/>
<dbReference type="Proteomes" id="UP000198577">
    <property type="component" value="Unassembled WGS sequence"/>
</dbReference>
<evidence type="ECO:0000256" key="3">
    <source>
        <dbReference type="ARBA" id="ARBA00023163"/>
    </source>
</evidence>
<dbReference type="GO" id="GO:0003700">
    <property type="term" value="F:DNA-binding transcription factor activity"/>
    <property type="evidence" value="ECO:0007669"/>
    <property type="project" value="InterPro"/>
</dbReference>
<dbReference type="InterPro" id="IPR036390">
    <property type="entry name" value="WH_DNA-bd_sf"/>
</dbReference>
<reference evidence="5 6" key="1">
    <citation type="submission" date="2016-10" db="EMBL/GenBank/DDBJ databases">
        <authorList>
            <person name="de Groot N.N."/>
        </authorList>
    </citation>
    <scope>NUCLEOTIDE SEQUENCE [LARGE SCALE GENOMIC DNA]</scope>
    <source>
        <strain evidence="5 6">DSM 20678</strain>
    </source>
</reference>
<dbReference type="Pfam" id="PF12802">
    <property type="entry name" value="MarR_2"/>
    <property type="match status" value="1"/>
</dbReference>
<accession>A0A1I5XET4</accession>
<evidence type="ECO:0000313" key="6">
    <source>
        <dbReference type="Proteomes" id="UP000198577"/>
    </source>
</evidence>
<organism evidence="5 6">
    <name type="scientific">Caldicoprobacter faecalis</name>
    <dbReference type="NCBI Taxonomy" id="937334"/>
    <lineage>
        <taxon>Bacteria</taxon>
        <taxon>Bacillati</taxon>
        <taxon>Bacillota</taxon>
        <taxon>Clostridia</taxon>
        <taxon>Caldicoprobacterales</taxon>
        <taxon>Caldicoprobacteraceae</taxon>
        <taxon>Caldicoprobacter</taxon>
    </lineage>
</organism>
<dbReference type="PANTHER" id="PTHR42756:SF1">
    <property type="entry name" value="TRANSCRIPTIONAL REPRESSOR OF EMRAB OPERON"/>
    <property type="match status" value="1"/>
</dbReference>
<dbReference type="Gene3D" id="1.10.10.10">
    <property type="entry name" value="Winged helix-like DNA-binding domain superfamily/Winged helix DNA-binding domain"/>
    <property type="match status" value="1"/>
</dbReference>
<dbReference type="SMART" id="SM00347">
    <property type="entry name" value="HTH_MARR"/>
    <property type="match status" value="1"/>
</dbReference>
<keyword evidence="3" id="KW-0804">Transcription</keyword>
<dbReference type="PANTHER" id="PTHR42756">
    <property type="entry name" value="TRANSCRIPTIONAL REGULATOR, MARR"/>
    <property type="match status" value="1"/>
</dbReference>
<dbReference type="SUPFAM" id="SSF46785">
    <property type="entry name" value="Winged helix' DNA-binding domain"/>
    <property type="match status" value="1"/>
</dbReference>
<dbReference type="InterPro" id="IPR036388">
    <property type="entry name" value="WH-like_DNA-bd_sf"/>
</dbReference>
<dbReference type="InterPro" id="IPR000835">
    <property type="entry name" value="HTH_MarR-typ"/>
</dbReference>
<evidence type="ECO:0000256" key="1">
    <source>
        <dbReference type="ARBA" id="ARBA00023015"/>
    </source>
</evidence>
<dbReference type="PRINTS" id="PR00598">
    <property type="entry name" value="HTHMARR"/>
</dbReference>
<protein>
    <submittedName>
        <fullName evidence="5">Transcriptional regulator, MarR family</fullName>
    </submittedName>
</protein>
<name>A0A1I5XET4_9FIRM</name>
<gene>
    <name evidence="5" type="ORF">SAMN05444406_12514</name>
</gene>
<dbReference type="RefSeq" id="WP_177206140.1">
    <property type="nucleotide sequence ID" value="NZ_FOXR01000025.1"/>
</dbReference>
<dbReference type="GO" id="GO:0003677">
    <property type="term" value="F:DNA binding"/>
    <property type="evidence" value="ECO:0007669"/>
    <property type="project" value="UniProtKB-KW"/>
</dbReference>
<keyword evidence="1" id="KW-0805">Transcription regulation</keyword>